<feature type="signal peptide" evidence="2">
    <location>
        <begin position="1"/>
        <end position="19"/>
    </location>
</feature>
<keyword evidence="1 2" id="KW-0732">Signal</keyword>
<feature type="domain" description="IPT/TIG" evidence="3">
    <location>
        <begin position="487"/>
        <end position="570"/>
    </location>
</feature>
<evidence type="ECO:0000313" key="4">
    <source>
        <dbReference type="EMBL" id="XBO48024.1"/>
    </source>
</evidence>
<dbReference type="Pfam" id="PF01833">
    <property type="entry name" value="TIG"/>
    <property type="match status" value="3"/>
</dbReference>
<dbReference type="Pfam" id="PF18962">
    <property type="entry name" value="Por_Secre_tail"/>
    <property type="match status" value="1"/>
</dbReference>
<evidence type="ECO:0000259" key="3">
    <source>
        <dbReference type="SMART" id="SM00429"/>
    </source>
</evidence>
<dbReference type="Pfam" id="PF13517">
    <property type="entry name" value="FG-GAP_3"/>
    <property type="match status" value="6"/>
</dbReference>
<dbReference type="Pfam" id="PF01839">
    <property type="entry name" value="FG-GAP"/>
    <property type="match status" value="1"/>
</dbReference>
<dbReference type="InterPro" id="IPR026444">
    <property type="entry name" value="Secre_tail"/>
</dbReference>
<name>A0AAU7K7N2_9SPHI</name>
<proteinExistence type="predicted"/>
<feature type="domain" description="IPT/TIG" evidence="3">
    <location>
        <begin position="943"/>
        <end position="1026"/>
    </location>
</feature>
<evidence type="ECO:0000256" key="2">
    <source>
        <dbReference type="SAM" id="SignalP"/>
    </source>
</evidence>
<organism evidence="4">
    <name type="scientific">Pedobacter sp. KACC 23697</name>
    <dbReference type="NCBI Taxonomy" id="3149230"/>
    <lineage>
        <taxon>Bacteria</taxon>
        <taxon>Pseudomonadati</taxon>
        <taxon>Bacteroidota</taxon>
        <taxon>Sphingobacteriia</taxon>
        <taxon>Sphingobacteriales</taxon>
        <taxon>Sphingobacteriaceae</taxon>
        <taxon>Pedobacter</taxon>
    </lineage>
</organism>
<dbReference type="SUPFAM" id="SSF81296">
    <property type="entry name" value="E set domains"/>
    <property type="match status" value="4"/>
</dbReference>
<dbReference type="PANTHER" id="PTHR44103">
    <property type="entry name" value="PROPROTEIN CONVERTASE P"/>
    <property type="match status" value="1"/>
</dbReference>
<gene>
    <name evidence="4" type="ORF">ABEG20_00225</name>
</gene>
<feature type="chain" id="PRO_5043907777" evidence="2">
    <location>
        <begin position="20"/>
        <end position="1939"/>
    </location>
</feature>
<evidence type="ECO:0000256" key="1">
    <source>
        <dbReference type="ARBA" id="ARBA00022729"/>
    </source>
</evidence>
<dbReference type="RefSeq" id="WP_406825413.1">
    <property type="nucleotide sequence ID" value="NZ_CP157485.1"/>
</dbReference>
<dbReference type="InterPro" id="IPR028994">
    <property type="entry name" value="Integrin_alpha_N"/>
</dbReference>
<reference evidence="4" key="1">
    <citation type="submission" date="2024-05" db="EMBL/GenBank/DDBJ databases">
        <authorList>
            <person name="Kim S."/>
            <person name="Heo J."/>
            <person name="Choi H."/>
            <person name="Choi Y."/>
            <person name="Kwon S.-W."/>
            <person name="Kim Y."/>
        </authorList>
    </citation>
    <scope>NUCLEOTIDE SEQUENCE</scope>
    <source>
        <strain evidence="4">KACC 23697</strain>
    </source>
</reference>
<dbReference type="CDD" id="cd00603">
    <property type="entry name" value="IPT_PCSR"/>
    <property type="match status" value="2"/>
</dbReference>
<dbReference type="NCBIfam" id="TIGR04183">
    <property type="entry name" value="Por_Secre_tail"/>
    <property type="match status" value="1"/>
</dbReference>
<feature type="domain" description="IPT/TIG" evidence="3">
    <location>
        <begin position="21"/>
        <end position="104"/>
    </location>
</feature>
<accession>A0AAU7K7N2</accession>
<dbReference type="InterPro" id="IPR013783">
    <property type="entry name" value="Ig-like_fold"/>
</dbReference>
<dbReference type="Gene3D" id="2.60.40.10">
    <property type="entry name" value="Immunoglobulins"/>
    <property type="match status" value="4"/>
</dbReference>
<dbReference type="SUPFAM" id="SSF69318">
    <property type="entry name" value="Integrin alpha N-terminal domain"/>
    <property type="match status" value="4"/>
</dbReference>
<dbReference type="InterPro" id="IPR014756">
    <property type="entry name" value="Ig_E-set"/>
</dbReference>
<dbReference type="PANTHER" id="PTHR44103:SF1">
    <property type="entry name" value="PROPROTEIN CONVERTASE P"/>
    <property type="match status" value="1"/>
</dbReference>
<sequence length="1939" mass="211036">MKRLIVFFLCFTAWYNSYSQVPVINSFSPLSGNTGTSVTINGDNFGTTVENNIVYFAGVKAQVTSATPNRLTILIPKTGSVGTFNVLNKTTGLAVSATNSFITTYSRKDRIYASDFDIESTRNIGSFISSIIASDLDGDGKKDLIFIKTGTGSGSISILSNTSTSELLNSSSFSTSINLPTKYNAESLAIADMDGDGKPDIIVVENGVISILKNNISSGISAEAFTKTEVISNNDPGKKLAVSDMDGDGRPDILIGTIGITIYKNNCSPNQILDNSFASKTTISGNGDIGRIIVTDMNNDGKPEILTSGGVGNFINIFYNGIVNSVLSSDAFSLTRLDVASNSVLAIADIDGDGKKDLAIAQRSAKYLRIYKNIYESGKFTNSSISLMSKYYIGNDPWDIVTDDIDGDGKIDIMTTSVSDSRVSIFKNIYSPANPNKPWFENITFYSFSNSPYTLLSEDLNNDGTPDLIALNRDNSITFRKNKESLVPTIASIEPIMASVGATITISGHNFGETIADNVVLFAGRKAEIISASNSLITVKVPLGAASAMVSVQNKNSKRTARYSRLFKYVYRKPKDISAADFGFRLRMTMPPDYLGNKIQFKDLDADGFPDMIYRAEDKRVIIQKNSGSGNIDCALFGDKVTLATDVGDDAFRIEDLDDDGLPDILVWQQMNTLFYKNKSTIGNIDFESPRSLPQMGLNAIDIDGDGKIDFFPYRNVTGENTPTLAFKKVMNDYVTPIDINGDSKPDLLTYNNYSLGISLNRTTPGMVSDSLFQKVATVPSSFEYKFKDLNNDGKPDMLFSEYYMRNTSTSASSISFSNKIELVTNPNDNGDGRFDTNNRVYEDLNGDGLDDAIRGKNAFLTEWQDTLFVYQNKTVGIEDPKYNAFVKFNARNEVAYGGTISTPSLEAYLDLNNDGKADMVWRSDRNSLIFFENTTFSEEDTPPVITSFSPAMAAIKSKVTITGANFNPVPEKNLVYFGAVNAKIISGNATQLIVEVPPGAVYDFISVLNIENKLRATTTKYFTVQLGTGNGAAFTDVSFKIKENLFVRPQVYSATAADLDNDGTAEIVVGATNADKKFTIYKAGSSDADHFPENFNKAREIDVDKASYYMKIADLDGDGKPEVITLNDKISIYENTSTKACNLTFLPDILDDNTRFQRFYLGDVNNDGKIDIVAPDVGPNLRIYLNNSKRGSVSFDPYTRVVLPIDEMYSTSWGYELADLDNDGLIDLIVSGSNGTKRICVFRNTTVPGSNTLTFATPFYRGIAADAGHIVARDFDGDGKTDLISLQYKYMLLLRNTSTTGNINFEPTVSIATDFPAQFVDSGDFNGDGKPDLAIASVNEENPAIYFYKNIAKAGIFDETSFSKPLIFTLPQVCRIATIADFNKDGKADLLVVNAGQKPKSPALLMNQILSSDLILTTSDGFTNYTSKLPAVAIDPDVTVMNKGTEQITGATVKFIDSFDEGDLIALKTDASTENIVGVYDKIKGQLNLSSTSNTTSLAQWQTALRKVTYLSTSNSKGEKTIGFSVTSVAVQSLLAMKIIKVIELPLPILKNFIPKVATDGMTVTILGENFNNLTSVDFAAVKAESFTSTANEIKAIVGNGASGDITISTLAGSVVGKDFIYVPTPKLIAKGKTTFFQGESIELRVLPETGYSYIWKKNGVKIPGVVGSSYTASESAAYQVEISDHGLTLASNLVEIEAIYNLPADNFKISTSSVTCKGNNNGSIILTAEKNLNYTLKLVNGLTVTTKLFTTGVTINDLPAGTYTLCITIDNQNNYKQCFEAVVAEPKALTLYASIDQSDKKVALALTGAANYNLLLNGKAYHSTSGQLSLPLNNGINSLSVSSDLPCQGVLNKTFIISDKINIRPNPVERLLYINLPNETSQNVNVKIFNTMGVQLYNKDHQSDGDITLDLQNLVPGMYILKIKMHESESIIKFLKN</sequence>
<dbReference type="Gene3D" id="2.130.10.130">
    <property type="entry name" value="Integrin alpha, N-terminal"/>
    <property type="match status" value="4"/>
</dbReference>
<dbReference type="EMBL" id="CP157485">
    <property type="protein sequence ID" value="XBO48024.1"/>
    <property type="molecule type" value="Genomic_DNA"/>
</dbReference>
<dbReference type="SMART" id="SM00429">
    <property type="entry name" value="IPT"/>
    <property type="match status" value="3"/>
</dbReference>
<dbReference type="InterPro" id="IPR013517">
    <property type="entry name" value="FG-GAP"/>
</dbReference>
<dbReference type="InterPro" id="IPR002909">
    <property type="entry name" value="IPT_dom"/>
</dbReference>
<protein>
    <submittedName>
        <fullName evidence="4">FG-GAP-like repeat-containing protein</fullName>
    </submittedName>
</protein>